<accession>A0AAU7JNB4</accession>
<evidence type="ECO:0000256" key="2">
    <source>
        <dbReference type="ARBA" id="ARBA00009477"/>
    </source>
</evidence>
<evidence type="ECO:0000256" key="4">
    <source>
        <dbReference type="SAM" id="Coils"/>
    </source>
</evidence>
<dbReference type="InterPro" id="IPR006143">
    <property type="entry name" value="RND_pump_MFP"/>
</dbReference>
<evidence type="ECO:0000259" key="6">
    <source>
        <dbReference type="Pfam" id="PF25954"/>
    </source>
</evidence>
<feature type="coiled-coil region" evidence="4">
    <location>
        <begin position="92"/>
        <end position="179"/>
    </location>
</feature>
<dbReference type="Gene3D" id="2.40.50.100">
    <property type="match status" value="2"/>
</dbReference>
<dbReference type="InterPro" id="IPR058625">
    <property type="entry name" value="MdtA-like_BSH"/>
</dbReference>
<dbReference type="GO" id="GO:1990281">
    <property type="term" value="C:efflux pump complex"/>
    <property type="evidence" value="ECO:0007669"/>
    <property type="project" value="TreeGrafter"/>
</dbReference>
<dbReference type="SUPFAM" id="SSF111369">
    <property type="entry name" value="HlyD-like secretion proteins"/>
    <property type="match status" value="2"/>
</dbReference>
<dbReference type="Pfam" id="PF25967">
    <property type="entry name" value="RND-MFP_C"/>
    <property type="match status" value="1"/>
</dbReference>
<keyword evidence="3" id="KW-0813">Transport</keyword>
<dbReference type="PANTHER" id="PTHR30469:SF15">
    <property type="entry name" value="HLYD FAMILY OF SECRETION PROTEINS"/>
    <property type="match status" value="1"/>
</dbReference>
<proteinExistence type="inferred from homology"/>
<evidence type="ECO:0000256" key="1">
    <source>
        <dbReference type="ARBA" id="ARBA00004196"/>
    </source>
</evidence>
<organism evidence="8">
    <name type="scientific">Alsobacter sp. KACC 23698</name>
    <dbReference type="NCBI Taxonomy" id="3149229"/>
    <lineage>
        <taxon>Bacteria</taxon>
        <taxon>Pseudomonadati</taxon>
        <taxon>Pseudomonadota</taxon>
        <taxon>Alphaproteobacteria</taxon>
        <taxon>Hyphomicrobiales</taxon>
        <taxon>Alsobacteraceae</taxon>
        <taxon>Alsobacter</taxon>
    </lineage>
</organism>
<comment type="subcellular location">
    <subcellularLocation>
        <location evidence="1">Cell envelope</location>
    </subcellularLocation>
</comment>
<sequence length="402" mass="42646">MAALWRLKWRILAGLLVVVPAALLALRWAVGPEVVVYPVRSGDLVRSVVASGHVETPYRVEIGSQITGTVSQVLVAEGEVVRQGQPLVLLDAGELQAALVQAEGAVAQAEARLRQIREVTRPSAEESLKQARATLANAQSSYDRAEQLARNGAGTRASLDAATRDLDVARTQVRTAELAVFTLSPGGSDAVMAETQLVQARATLDTARARLAYATIVAPRDGVLITRMVEKGAVVQPGRALLVLAPSGEVQLVVDIDEKNLALLSLGQQALVSADAYPDSRFSAVLTYINPGVDISRASVQVKLTAHDPPAYLRQDMTVSVDIQVDRRASTIIAPARAVHDAGKEAPWALVVRDGRARMQPLRLGLRAGAQVEILDGLKPGDLVVPAASGVRAGQRIRATPS</sequence>
<evidence type="ECO:0000256" key="3">
    <source>
        <dbReference type="ARBA" id="ARBA00022448"/>
    </source>
</evidence>
<dbReference type="Gene3D" id="2.40.30.170">
    <property type="match status" value="1"/>
</dbReference>
<feature type="domain" description="Multidrug resistance protein MdtA-like barrel-sandwich hybrid" evidence="5">
    <location>
        <begin position="60"/>
        <end position="240"/>
    </location>
</feature>
<comment type="similarity">
    <text evidence="2">Belongs to the membrane fusion protein (MFP) (TC 8.A.1) family.</text>
</comment>
<dbReference type="InterPro" id="IPR058627">
    <property type="entry name" value="MdtA-like_C"/>
</dbReference>
<reference evidence="8" key="1">
    <citation type="submission" date="2024-05" db="EMBL/GenBank/DDBJ databases">
        <authorList>
            <person name="Kim S."/>
            <person name="Heo J."/>
            <person name="Choi H."/>
            <person name="Choi Y."/>
            <person name="Kwon S.-W."/>
            <person name="Kim Y."/>
        </authorList>
    </citation>
    <scope>NUCLEOTIDE SEQUENCE</scope>
    <source>
        <strain evidence="8">KACC 23698</strain>
    </source>
</reference>
<feature type="domain" description="CusB-like beta-barrel" evidence="6">
    <location>
        <begin position="252"/>
        <end position="324"/>
    </location>
</feature>
<dbReference type="Gene3D" id="2.40.420.20">
    <property type="match status" value="1"/>
</dbReference>
<dbReference type="NCBIfam" id="TIGR01730">
    <property type="entry name" value="RND_mfp"/>
    <property type="match status" value="1"/>
</dbReference>
<dbReference type="PANTHER" id="PTHR30469">
    <property type="entry name" value="MULTIDRUG RESISTANCE PROTEIN MDTA"/>
    <property type="match status" value="1"/>
</dbReference>
<evidence type="ECO:0000259" key="7">
    <source>
        <dbReference type="Pfam" id="PF25967"/>
    </source>
</evidence>
<evidence type="ECO:0000313" key="8">
    <source>
        <dbReference type="EMBL" id="XBO41725.1"/>
    </source>
</evidence>
<dbReference type="EMBL" id="CP157484">
    <property type="protein sequence ID" value="XBO41725.1"/>
    <property type="molecule type" value="Genomic_DNA"/>
</dbReference>
<dbReference type="Gene3D" id="1.10.287.470">
    <property type="entry name" value="Helix hairpin bin"/>
    <property type="match status" value="2"/>
</dbReference>
<dbReference type="Pfam" id="PF25917">
    <property type="entry name" value="BSH_RND"/>
    <property type="match status" value="1"/>
</dbReference>
<protein>
    <submittedName>
        <fullName evidence="8">Efflux RND transporter periplasmic adaptor subunit</fullName>
    </submittedName>
</protein>
<evidence type="ECO:0000259" key="5">
    <source>
        <dbReference type="Pfam" id="PF25917"/>
    </source>
</evidence>
<feature type="domain" description="Multidrug resistance protein MdtA-like C-terminal permuted SH3" evidence="7">
    <location>
        <begin position="332"/>
        <end position="385"/>
    </location>
</feature>
<dbReference type="Pfam" id="PF25954">
    <property type="entry name" value="Beta-barrel_RND_2"/>
    <property type="match status" value="1"/>
</dbReference>
<dbReference type="AlphaFoldDB" id="A0AAU7JNB4"/>
<gene>
    <name evidence="8" type="ORF">ABEG18_09445</name>
</gene>
<dbReference type="GO" id="GO:0015562">
    <property type="term" value="F:efflux transmembrane transporter activity"/>
    <property type="evidence" value="ECO:0007669"/>
    <property type="project" value="TreeGrafter"/>
</dbReference>
<keyword evidence="4" id="KW-0175">Coiled coil</keyword>
<dbReference type="InterPro" id="IPR058792">
    <property type="entry name" value="Beta-barrel_RND_2"/>
</dbReference>
<name>A0AAU7JNB4_9HYPH</name>